<feature type="transmembrane region" description="Helical" evidence="1">
    <location>
        <begin position="175"/>
        <end position="196"/>
    </location>
</feature>
<keyword evidence="2" id="KW-0614">Plasmid</keyword>
<organism evidence="2 4">
    <name type="scientific">Rubrobacter radiotolerans</name>
    <name type="common">Arthrobacter radiotolerans</name>
    <dbReference type="NCBI Taxonomy" id="42256"/>
    <lineage>
        <taxon>Bacteria</taxon>
        <taxon>Bacillati</taxon>
        <taxon>Actinomycetota</taxon>
        <taxon>Rubrobacteria</taxon>
        <taxon>Rubrobacterales</taxon>
        <taxon>Rubrobacteraceae</taxon>
        <taxon>Rubrobacter</taxon>
    </lineage>
</organism>
<dbReference type="AlphaFoldDB" id="A0A023X7T5"/>
<feature type="transmembrane region" description="Helical" evidence="1">
    <location>
        <begin position="109"/>
        <end position="129"/>
    </location>
</feature>
<evidence type="ECO:0000313" key="3">
    <source>
        <dbReference type="EMBL" id="MDX5895387.1"/>
    </source>
</evidence>
<keyword evidence="4" id="KW-1185">Reference proteome</keyword>
<feature type="transmembrane region" description="Helical" evidence="1">
    <location>
        <begin position="41"/>
        <end position="61"/>
    </location>
</feature>
<dbReference type="EMBL" id="CP007515">
    <property type="protein sequence ID" value="AHY48114.1"/>
    <property type="molecule type" value="Genomic_DNA"/>
</dbReference>
<dbReference type="Proteomes" id="UP001281130">
    <property type="component" value="Unassembled WGS sequence"/>
</dbReference>
<feature type="transmembrane region" description="Helical" evidence="1">
    <location>
        <begin position="141"/>
        <end position="163"/>
    </location>
</feature>
<reference evidence="3" key="2">
    <citation type="submission" date="2023-11" db="EMBL/GenBank/DDBJ databases">
        <title>MicrobeMod: A computational toolkit for identifying prokaryotic methylation and restriction-modification with nanopore sequencing.</title>
        <authorList>
            <person name="Crits-Christoph A."/>
            <person name="Kang S.C."/>
            <person name="Lee H."/>
            <person name="Ostrov N."/>
        </authorList>
    </citation>
    <scope>NUCLEOTIDE SEQUENCE</scope>
    <source>
        <strain evidence="3">ATCC 51242</strain>
    </source>
</reference>
<reference evidence="2 4" key="1">
    <citation type="submission" date="2014-03" db="EMBL/GenBank/DDBJ databases">
        <title>Complete genome sequence of the Radio-Resistant Rubrobacter radiotolerans RSPS-4.</title>
        <authorList>
            <person name="Egas C.C."/>
            <person name="Barroso C.C."/>
            <person name="Froufe H.J.C."/>
            <person name="Pacheco J.J."/>
            <person name="Albuquerque L.L."/>
            <person name="da Costa M.M.S."/>
        </authorList>
    </citation>
    <scope>NUCLEOTIDE SEQUENCE [LARGE SCALE GENOMIC DNA]</scope>
    <source>
        <strain evidence="2 4">RSPS-4</strain>
        <plasmid evidence="2 4">1</plasmid>
    </source>
</reference>
<accession>A0A023X7T5</accession>
<dbReference type="eggNOG" id="COG5395">
    <property type="taxonomic scope" value="Bacteria"/>
</dbReference>
<evidence type="ECO:0000313" key="4">
    <source>
        <dbReference type="Proteomes" id="UP000025229"/>
    </source>
</evidence>
<keyword evidence="1" id="KW-0812">Transmembrane</keyword>
<dbReference type="HOGENOM" id="CLU_1239387_0_0_11"/>
<dbReference type="EMBL" id="JAWXXX010000002">
    <property type="protein sequence ID" value="MDX5895387.1"/>
    <property type="molecule type" value="Genomic_DNA"/>
</dbReference>
<proteinExistence type="predicted"/>
<evidence type="ECO:0000313" key="2">
    <source>
        <dbReference type="EMBL" id="AHY48114.1"/>
    </source>
</evidence>
<protein>
    <submittedName>
        <fullName evidence="3">DUF2306 domain-containing protein</fullName>
    </submittedName>
    <submittedName>
        <fullName evidence="2">Putative membrane protein (DUF2306)</fullName>
    </submittedName>
</protein>
<dbReference type="RefSeq" id="WP_051590008.1">
    <property type="nucleotide sequence ID" value="NZ_CP007515.1"/>
</dbReference>
<dbReference type="InterPro" id="IPR018750">
    <property type="entry name" value="DUF2306_membrane"/>
</dbReference>
<dbReference type="Pfam" id="PF10067">
    <property type="entry name" value="DUF2306"/>
    <property type="match status" value="1"/>
</dbReference>
<dbReference type="KEGG" id="rrd:RradSPS_2831"/>
<feature type="transmembrane region" description="Helical" evidence="1">
    <location>
        <begin position="82"/>
        <end position="103"/>
    </location>
</feature>
<dbReference type="Proteomes" id="UP000025229">
    <property type="component" value="Plasmid 1"/>
</dbReference>
<keyword evidence="1" id="KW-0472">Membrane</keyword>
<gene>
    <name evidence="2" type="ORF">RradSPS_2831</name>
    <name evidence="3" type="ORF">SIL72_15270</name>
</gene>
<name>A0A023X7T5_RUBRA</name>
<evidence type="ECO:0000256" key="1">
    <source>
        <dbReference type="SAM" id="Phobius"/>
    </source>
</evidence>
<keyword evidence="1" id="KW-1133">Transmembrane helix</keyword>
<geneLocation type="plasmid" evidence="2">
    <name>1</name>
</geneLocation>
<sequence length="223" mass="24466">MVRDILRGPLAGVVVFLVFVGVAASATFYLRKPVNPGFLDFPTIVALHVVLGGLYLLFAPFQFVRRIRSKHRLYHRWAGRALVALGLATGVTALFMGLVIPASGWPERVVIGLFGSVFLVALHKGFAHIRARRVRQHREWMIRAFSIGLSIATQRLIFIPSILVIANPTNAQIEMLSVVAFAAAFLVHACVAEAWIRLTRKCDAPQTGTTLQTGVAETSGARR</sequence>